<dbReference type="EMBL" id="JAIHOM010000046">
    <property type="protein sequence ID" value="MCW6036797.1"/>
    <property type="molecule type" value="Genomic_DNA"/>
</dbReference>
<feature type="compositionally biased region" description="Polar residues" evidence="2">
    <location>
        <begin position="303"/>
        <end position="315"/>
    </location>
</feature>
<feature type="compositionally biased region" description="Pro residues" evidence="2">
    <location>
        <begin position="329"/>
        <end position="339"/>
    </location>
</feature>
<proteinExistence type="predicted"/>
<reference evidence="3 4" key="1">
    <citation type="submission" date="2021-08" db="EMBL/GenBank/DDBJ databases">
        <title>Draft genome sequence of Spirulina subsalsa with high tolerance to salinity and hype-accumulation of phycocyanin.</title>
        <authorList>
            <person name="Pei H."/>
            <person name="Jiang L."/>
        </authorList>
    </citation>
    <scope>NUCLEOTIDE SEQUENCE [LARGE SCALE GENOMIC DNA]</scope>
    <source>
        <strain evidence="3 4">FACHB-351</strain>
    </source>
</reference>
<organism evidence="3 4">
    <name type="scientific">Spirulina subsalsa FACHB-351</name>
    <dbReference type="NCBI Taxonomy" id="234711"/>
    <lineage>
        <taxon>Bacteria</taxon>
        <taxon>Bacillati</taxon>
        <taxon>Cyanobacteriota</taxon>
        <taxon>Cyanophyceae</taxon>
        <taxon>Spirulinales</taxon>
        <taxon>Spirulinaceae</taxon>
        <taxon>Spirulina</taxon>
    </lineage>
</organism>
<keyword evidence="1" id="KW-0175">Coiled coil</keyword>
<accession>A0ABT3L5S0</accession>
<dbReference type="Proteomes" id="UP001526426">
    <property type="component" value="Unassembled WGS sequence"/>
</dbReference>
<keyword evidence="4" id="KW-1185">Reference proteome</keyword>
<evidence type="ECO:0000313" key="4">
    <source>
        <dbReference type="Proteomes" id="UP001526426"/>
    </source>
</evidence>
<comment type="caution">
    <text evidence="3">The sequence shown here is derived from an EMBL/GenBank/DDBJ whole genome shotgun (WGS) entry which is preliminary data.</text>
</comment>
<feature type="region of interest" description="Disordered" evidence="2">
    <location>
        <begin position="287"/>
        <end position="339"/>
    </location>
</feature>
<gene>
    <name evidence="3" type="ORF">K4A83_11065</name>
</gene>
<evidence type="ECO:0000313" key="3">
    <source>
        <dbReference type="EMBL" id="MCW6036797.1"/>
    </source>
</evidence>
<feature type="region of interest" description="Disordered" evidence="2">
    <location>
        <begin position="1"/>
        <end position="94"/>
    </location>
</feature>
<name>A0ABT3L5S0_9CYAN</name>
<feature type="compositionally biased region" description="Pro residues" evidence="2">
    <location>
        <begin position="1"/>
        <end position="10"/>
    </location>
</feature>
<protein>
    <submittedName>
        <fullName evidence="3">Uncharacterized protein</fullName>
    </submittedName>
</protein>
<evidence type="ECO:0000256" key="1">
    <source>
        <dbReference type="SAM" id="Coils"/>
    </source>
</evidence>
<sequence length="339" mass="37594">MTPVDPPNQPPRDDEMLTPPPPAVESLGGSGEDPSTGEPGDDPALEAVARARSDEFSTEDPEVTGAIPDSGRLDSFSPWDDPLPESGGDLPESQASKVLDQLSGTEEMVLDRAQSLQEADWFALARKLRQRNRDLLKRVAALEQSLAQTQEELQGYKRRLSLQEGSRSHHQAALAAQNEDLQTAQAQVNLLFEELEASHRVAQRQHLLIETLTAQLEAAQSQIVHLEQEYQRAQQRYQVQGSVLLEAAENSQELRDRLIRQQQHTRQFKAVLDRCLSPLEELETENLASAWSEEDDDVEDLTQPASLEASETTLEAISRPVEPESEETPPSPSPHPEAT</sequence>
<feature type="coiled-coil region" evidence="1">
    <location>
        <begin position="125"/>
        <end position="236"/>
    </location>
</feature>
<feature type="non-terminal residue" evidence="3">
    <location>
        <position position="339"/>
    </location>
</feature>
<evidence type="ECO:0000256" key="2">
    <source>
        <dbReference type="SAM" id="MobiDB-lite"/>
    </source>
</evidence>